<dbReference type="GO" id="GO:0008171">
    <property type="term" value="F:O-methyltransferase activity"/>
    <property type="evidence" value="ECO:0007669"/>
    <property type="project" value="InterPro"/>
</dbReference>
<keyword evidence="2" id="KW-0808">Transferase</keyword>
<keyword evidence="1" id="KW-0489">Methyltransferase</keyword>
<dbReference type="InterPro" id="IPR036390">
    <property type="entry name" value="WH_DNA-bd_sf"/>
</dbReference>
<dbReference type="PROSITE" id="PS51683">
    <property type="entry name" value="SAM_OMT_II"/>
    <property type="match status" value="1"/>
</dbReference>
<gene>
    <name evidence="6" type="ORF">BN869_000013299_1</name>
</gene>
<dbReference type="InterPro" id="IPR036388">
    <property type="entry name" value="WH-like_DNA-bd_sf"/>
</dbReference>
<dbReference type="Gene3D" id="1.10.10.10">
    <property type="entry name" value="Winged helix-like DNA-binding domain superfamily/Winged helix DNA-binding domain"/>
    <property type="match status" value="1"/>
</dbReference>
<dbReference type="AlphaFoldDB" id="A0A0B7KQZ9"/>
<feature type="domain" description="O-methyltransferase dimerisation" evidence="5">
    <location>
        <begin position="89"/>
        <end position="151"/>
    </location>
</feature>
<dbReference type="EMBL" id="CDPU01000092">
    <property type="protein sequence ID" value="CEO57241.1"/>
    <property type="molecule type" value="Genomic_DNA"/>
</dbReference>
<dbReference type="InterPro" id="IPR012967">
    <property type="entry name" value="COMT_dimerisation"/>
</dbReference>
<reference evidence="6" key="1">
    <citation type="submission" date="2015-01" db="EMBL/GenBank/DDBJ databases">
        <authorList>
            <person name="Durling Mikael"/>
        </authorList>
    </citation>
    <scope>NUCLEOTIDE SEQUENCE</scope>
</reference>
<sequence length="419" mass="46355">MALANAAPLIVELAAKITSSVAELQVGLAAQGLENPSWAENSPPYLPSNLHQLRDEVLDATAELHEVLLEPLMLIYKFAGVSNVVSIDSIVRFKILDMIPPGGQATFEEIAQKTNLDKRLVRRLLRHAISMHILTEPEPDVVAHTKTSKFLAIPYIGDWATFESHDTWPAIPRIGEAIEKWPHSEEANETAYALANGGKSVFEVLGSDPEAAKRFAGGAKALDHVPGCGDAFVATFYNWASLGDVRIVNVGGQRGSVAIDLASKFENLKLLVQDSAAVIDGADAAVPESLKEHVKFMPHELFETQTEQADVYFFRMILRSWTDQKAIKILQAQIPALRPGAKILIQDAVLPAPGSDSPLWRERLLRSVDMALKFYFNSYDRHLDEWKALLAAADQRFVLRRVIESNESNLSILEVHWDV</sequence>
<keyword evidence="3" id="KW-0949">S-adenosyl-L-methionine</keyword>
<dbReference type="InterPro" id="IPR001077">
    <property type="entry name" value="COMT_C"/>
</dbReference>
<dbReference type="InterPro" id="IPR029063">
    <property type="entry name" value="SAM-dependent_MTases_sf"/>
</dbReference>
<protein>
    <submittedName>
        <fullName evidence="6">Uncharacterized protein</fullName>
    </submittedName>
</protein>
<dbReference type="InterPro" id="IPR016461">
    <property type="entry name" value="COMT-like"/>
</dbReference>
<evidence type="ECO:0000259" key="4">
    <source>
        <dbReference type="Pfam" id="PF00891"/>
    </source>
</evidence>
<evidence type="ECO:0000256" key="1">
    <source>
        <dbReference type="ARBA" id="ARBA00022603"/>
    </source>
</evidence>
<dbReference type="GO" id="GO:0032259">
    <property type="term" value="P:methylation"/>
    <property type="evidence" value="ECO:0007669"/>
    <property type="project" value="UniProtKB-KW"/>
</dbReference>
<proteinExistence type="predicted"/>
<evidence type="ECO:0000256" key="3">
    <source>
        <dbReference type="ARBA" id="ARBA00022691"/>
    </source>
</evidence>
<evidence type="ECO:0000256" key="2">
    <source>
        <dbReference type="ARBA" id="ARBA00022679"/>
    </source>
</evidence>
<feature type="domain" description="O-methyltransferase C-terminal" evidence="4">
    <location>
        <begin position="185"/>
        <end position="393"/>
    </location>
</feature>
<dbReference type="SUPFAM" id="SSF46785">
    <property type="entry name" value="Winged helix' DNA-binding domain"/>
    <property type="match status" value="1"/>
</dbReference>
<dbReference type="Gene3D" id="3.40.50.150">
    <property type="entry name" value="Vaccinia Virus protein VP39"/>
    <property type="match status" value="1"/>
</dbReference>
<evidence type="ECO:0000259" key="5">
    <source>
        <dbReference type="Pfam" id="PF08100"/>
    </source>
</evidence>
<dbReference type="SUPFAM" id="SSF53335">
    <property type="entry name" value="S-adenosyl-L-methionine-dependent methyltransferases"/>
    <property type="match status" value="1"/>
</dbReference>
<accession>A0A0B7KQZ9</accession>
<dbReference type="Pfam" id="PF00891">
    <property type="entry name" value="Methyltransf_2"/>
    <property type="match status" value="1"/>
</dbReference>
<dbReference type="PANTHER" id="PTHR43712">
    <property type="entry name" value="PUTATIVE (AFU_ORTHOLOGUE AFUA_4G14580)-RELATED"/>
    <property type="match status" value="1"/>
</dbReference>
<dbReference type="Pfam" id="PF08100">
    <property type="entry name" value="Dimerisation"/>
    <property type="match status" value="1"/>
</dbReference>
<evidence type="ECO:0000313" key="6">
    <source>
        <dbReference type="EMBL" id="CEO57241.1"/>
    </source>
</evidence>
<dbReference type="PANTHER" id="PTHR43712:SF12">
    <property type="entry name" value="STERIGMATOCYSTIN 8-O-METHYLTRANSFERASE"/>
    <property type="match status" value="1"/>
</dbReference>
<organism evidence="6">
    <name type="scientific">Bionectria ochroleuca</name>
    <name type="common">Gliocladium roseum</name>
    <dbReference type="NCBI Taxonomy" id="29856"/>
    <lineage>
        <taxon>Eukaryota</taxon>
        <taxon>Fungi</taxon>
        <taxon>Dikarya</taxon>
        <taxon>Ascomycota</taxon>
        <taxon>Pezizomycotina</taxon>
        <taxon>Sordariomycetes</taxon>
        <taxon>Hypocreomycetidae</taxon>
        <taxon>Hypocreales</taxon>
        <taxon>Bionectriaceae</taxon>
        <taxon>Clonostachys</taxon>
    </lineage>
</organism>
<name>A0A0B7KQZ9_BIOOC</name>